<keyword evidence="2" id="KW-0732">Signal</keyword>
<accession>A0A162STK8</accession>
<comment type="similarity">
    <text evidence="1">Belongs to the transglycosylase Slt family.</text>
</comment>
<dbReference type="InterPro" id="IPR008258">
    <property type="entry name" value="Transglycosylase_SLT_dom_1"/>
</dbReference>
<dbReference type="InterPro" id="IPR023346">
    <property type="entry name" value="Lysozyme-like_dom_sf"/>
</dbReference>
<dbReference type="SUPFAM" id="SSF81901">
    <property type="entry name" value="HCP-like"/>
    <property type="match status" value="1"/>
</dbReference>
<dbReference type="SUPFAM" id="SSF53955">
    <property type="entry name" value="Lysozyme-like"/>
    <property type="match status" value="1"/>
</dbReference>
<dbReference type="InterPro" id="IPR000189">
    <property type="entry name" value="Transglyc_AS"/>
</dbReference>
<dbReference type="Pfam" id="PF08238">
    <property type="entry name" value="Sel1"/>
    <property type="match status" value="2"/>
</dbReference>
<dbReference type="SMART" id="SM00671">
    <property type="entry name" value="SEL1"/>
    <property type="match status" value="2"/>
</dbReference>
<dbReference type="PANTHER" id="PTHR37423:SF2">
    <property type="entry name" value="MEMBRANE-BOUND LYTIC MUREIN TRANSGLYCOSYLASE C"/>
    <property type="match status" value="1"/>
</dbReference>
<feature type="signal peptide" evidence="2">
    <location>
        <begin position="1"/>
        <end position="25"/>
    </location>
</feature>
<evidence type="ECO:0000313" key="7">
    <source>
        <dbReference type="Proteomes" id="UP000185680"/>
    </source>
</evidence>
<dbReference type="CDD" id="cd00254">
    <property type="entry name" value="LT-like"/>
    <property type="match status" value="1"/>
</dbReference>
<gene>
    <name evidence="4" type="ORF">LPB072_09280</name>
    <name evidence="5" type="ORF">LPB72_18775</name>
</gene>
<evidence type="ECO:0000313" key="4">
    <source>
        <dbReference type="EMBL" id="AOW13010.1"/>
    </source>
</evidence>
<dbReference type="EMBL" id="CP017476">
    <property type="protein sequence ID" value="AOW13010.1"/>
    <property type="molecule type" value="Genomic_DNA"/>
</dbReference>
<dbReference type="Proteomes" id="UP000185680">
    <property type="component" value="Chromosome"/>
</dbReference>
<dbReference type="RefSeq" id="WP_066094547.1">
    <property type="nucleotide sequence ID" value="NZ_CP017476.1"/>
</dbReference>
<evidence type="ECO:0000256" key="2">
    <source>
        <dbReference type="SAM" id="SignalP"/>
    </source>
</evidence>
<dbReference type="PANTHER" id="PTHR37423">
    <property type="entry name" value="SOLUBLE LYTIC MUREIN TRANSGLYCOSYLASE-RELATED"/>
    <property type="match status" value="1"/>
</dbReference>
<organism evidence="4 7">
    <name type="scientific">Hydrogenophaga crassostreae</name>
    <dbReference type="NCBI Taxonomy" id="1763535"/>
    <lineage>
        <taxon>Bacteria</taxon>
        <taxon>Pseudomonadati</taxon>
        <taxon>Pseudomonadota</taxon>
        <taxon>Betaproteobacteria</taxon>
        <taxon>Burkholderiales</taxon>
        <taxon>Comamonadaceae</taxon>
        <taxon>Hydrogenophaga</taxon>
    </lineage>
</organism>
<evidence type="ECO:0000313" key="6">
    <source>
        <dbReference type="Proteomes" id="UP000185657"/>
    </source>
</evidence>
<dbReference type="KEGG" id="hyl:LPB072_09280"/>
<dbReference type="GO" id="GO:0008933">
    <property type="term" value="F:peptidoglycan lytic transglycosylase activity"/>
    <property type="evidence" value="ECO:0007669"/>
    <property type="project" value="InterPro"/>
</dbReference>
<dbReference type="Gene3D" id="1.25.40.10">
    <property type="entry name" value="Tetratricopeptide repeat domain"/>
    <property type="match status" value="1"/>
</dbReference>
<evidence type="ECO:0000259" key="3">
    <source>
        <dbReference type="Pfam" id="PF01464"/>
    </source>
</evidence>
<dbReference type="PROSITE" id="PS00922">
    <property type="entry name" value="TRANSGLYCOSYLASE"/>
    <property type="match status" value="1"/>
</dbReference>
<feature type="chain" id="PRO_5044549373" description="Transglycosylase SLT domain-containing protein" evidence="2">
    <location>
        <begin position="26"/>
        <end position="319"/>
    </location>
</feature>
<evidence type="ECO:0000256" key="1">
    <source>
        <dbReference type="ARBA" id="ARBA00007734"/>
    </source>
</evidence>
<reference evidence="4 7" key="2">
    <citation type="submission" date="2016-10" db="EMBL/GenBank/DDBJ databases">
        <title>Hydorgenophaga sp. LPB0072 isolated from gastropod.</title>
        <authorList>
            <person name="Kim E."/>
            <person name="Yi H."/>
        </authorList>
    </citation>
    <scope>NUCLEOTIDE SEQUENCE [LARGE SCALE GENOMIC DNA]</scope>
    <source>
        <strain evidence="4 7">LPB0072</strain>
    </source>
</reference>
<dbReference type="EMBL" id="LVWD01000034">
    <property type="protein sequence ID" value="OAD40194.1"/>
    <property type="molecule type" value="Genomic_DNA"/>
</dbReference>
<dbReference type="Pfam" id="PF01464">
    <property type="entry name" value="SLT"/>
    <property type="match status" value="1"/>
</dbReference>
<dbReference type="STRING" id="1763535.LPB072_09280"/>
<dbReference type="InterPro" id="IPR006597">
    <property type="entry name" value="Sel1-like"/>
</dbReference>
<reference evidence="5 6" key="1">
    <citation type="submission" date="2016-02" db="EMBL/GenBank/DDBJ databases">
        <title>Draft genome sequence of Hydrogenophaga sp. LPB0072.</title>
        <authorList>
            <person name="Shin S.-K."/>
            <person name="Yi H."/>
        </authorList>
    </citation>
    <scope>NUCLEOTIDE SEQUENCE [LARGE SCALE GENOMIC DNA]</scope>
    <source>
        <strain evidence="5 6">LPB0072</strain>
    </source>
</reference>
<sequence length="319" mass="34358">MTPRPMPMLLATAAVVACATASVHASNLGVTAAQAASWREEALALEHGEGVVKDQSVAIDLYCKAARAGDTVARYNLGWMYANGRGTPRNDAFAAYFFQLAAEQGDEPSRNMLAVMGQQTSKPPCVEQAEAEEASRLAAERAEAAAQAAAAAALDKATNQYKRLIDTEQERRIMGIVQRLAPLYGIHPGLVYAVIRAESNFNPLAVSEKNAQGLMQLIPATAARFRVQKPLDPEQNIRGGLSYLRWLLAYFKGDVPLVVAAYNAGEGAVERYKGVPPYPETQGYVRRIQEVFSLPNHPFDASVTAPSPGLAQFVIKPGS</sequence>
<dbReference type="InterPro" id="IPR011990">
    <property type="entry name" value="TPR-like_helical_dom_sf"/>
</dbReference>
<dbReference type="AlphaFoldDB" id="A0A162STK8"/>
<protein>
    <recommendedName>
        <fullName evidence="3">Transglycosylase SLT domain-containing protein</fullName>
    </recommendedName>
</protein>
<keyword evidence="6" id="KW-1185">Reference proteome</keyword>
<dbReference type="Proteomes" id="UP000185657">
    <property type="component" value="Unassembled WGS sequence"/>
</dbReference>
<feature type="domain" description="Transglycosylase SLT" evidence="3">
    <location>
        <begin position="184"/>
        <end position="274"/>
    </location>
</feature>
<dbReference type="Gene3D" id="1.10.530.10">
    <property type="match status" value="1"/>
</dbReference>
<dbReference type="GO" id="GO:0016020">
    <property type="term" value="C:membrane"/>
    <property type="evidence" value="ECO:0007669"/>
    <property type="project" value="InterPro"/>
</dbReference>
<evidence type="ECO:0000313" key="5">
    <source>
        <dbReference type="EMBL" id="OAD40194.1"/>
    </source>
</evidence>
<proteinExistence type="inferred from homology"/>
<dbReference type="GO" id="GO:0000270">
    <property type="term" value="P:peptidoglycan metabolic process"/>
    <property type="evidence" value="ECO:0007669"/>
    <property type="project" value="InterPro"/>
</dbReference>
<name>A0A162STK8_9BURK</name>
<dbReference type="PROSITE" id="PS51257">
    <property type="entry name" value="PROKAR_LIPOPROTEIN"/>
    <property type="match status" value="1"/>
</dbReference>